<organism evidence="1">
    <name type="scientific">marine sediment metagenome</name>
    <dbReference type="NCBI Taxonomy" id="412755"/>
    <lineage>
        <taxon>unclassified sequences</taxon>
        <taxon>metagenomes</taxon>
        <taxon>ecological metagenomes</taxon>
    </lineage>
</organism>
<protein>
    <submittedName>
        <fullName evidence="1">Uncharacterized protein</fullName>
    </submittedName>
</protein>
<reference evidence="1" key="1">
    <citation type="journal article" date="2014" name="Front. Microbiol.">
        <title>High frequency of phylogenetically diverse reductive dehalogenase-homologous genes in deep subseafloor sedimentary metagenomes.</title>
        <authorList>
            <person name="Kawai M."/>
            <person name="Futagami T."/>
            <person name="Toyoda A."/>
            <person name="Takaki Y."/>
            <person name="Nishi S."/>
            <person name="Hori S."/>
            <person name="Arai W."/>
            <person name="Tsubouchi T."/>
            <person name="Morono Y."/>
            <person name="Uchiyama I."/>
            <person name="Ito T."/>
            <person name="Fujiyama A."/>
            <person name="Inagaki F."/>
            <person name="Takami H."/>
        </authorList>
    </citation>
    <scope>NUCLEOTIDE SEQUENCE</scope>
    <source>
        <strain evidence="1">Expedition CK06-06</strain>
    </source>
</reference>
<feature type="non-terminal residue" evidence="1">
    <location>
        <position position="1"/>
    </location>
</feature>
<dbReference type="EMBL" id="BARV01017877">
    <property type="protein sequence ID" value="GAI28325.1"/>
    <property type="molecule type" value="Genomic_DNA"/>
</dbReference>
<sequence>GEMKKESGIIPVYGDYITEKVNIKKPLKVVVNAGNGTA</sequence>
<evidence type="ECO:0000313" key="1">
    <source>
        <dbReference type="EMBL" id="GAI28325.1"/>
    </source>
</evidence>
<accession>X1NNE2</accession>
<proteinExistence type="predicted"/>
<comment type="caution">
    <text evidence="1">The sequence shown here is derived from an EMBL/GenBank/DDBJ whole genome shotgun (WGS) entry which is preliminary data.</text>
</comment>
<dbReference type="AlphaFoldDB" id="X1NNE2"/>
<gene>
    <name evidence="1" type="ORF">S06H3_30365</name>
</gene>
<name>X1NNE2_9ZZZZ</name>